<dbReference type="AlphaFoldDB" id="A0A6C0C0B5"/>
<keyword evidence="1" id="KW-1133">Transmembrane helix</keyword>
<name>A0A6C0C0B5_9ZZZZ</name>
<protein>
    <submittedName>
        <fullName evidence="2">Uncharacterized protein</fullName>
    </submittedName>
</protein>
<keyword evidence="1" id="KW-0472">Membrane</keyword>
<reference evidence="2" key="1">
    <citation type="journal article" date="2020" name="Nature">
        <title>Giant virus diversity and host interactions through global metagenomics.</title>
        <authorList>
            <person name="Schulz F."/>
            <person name="Roux S."/>
            <person name="Paez-Espino D."/>
            <person name="Jungbluth S."/>
            <person name="Walsh D.A."/>
            <person name="Denef V.J."/>
            <person name="McMahon K.D."/>
            <person name="Konstantinidis K.T."/>
            <person name="Eloe-Fadrosh E.A."/>
            <person name="Kyrpides N.C."/>
            <person name="Woyke T."/>
        </authorList>
    </citation>
    <scope>NUCLEOTIDE SEQUENCE</scope>
    <source>
        <strain evidence="2">GVMAG-M-3300020166-5</strain>
    </source>
</reference>
<proteinExistence type="predicted"/>
<evidence type="ECO:0000313" key="2">
    <source>
        <dbReference type="EMBL" id="QHS97068.1"/>
    </source>
</evidence>
<sequence>MNVTSVFGSYDMPSRLTTFLAGGVVTTCGVICSITLISYMMYDRRNKYHSDIDKETEEMKECRLLRLKKIKYGQQFFNELDELEDKELSKDEMVDLRNKNIVEETPEGNVIMLYNSDTESFWIYSKTKNISFRTLDAVARKYTIKYNCKQVCVNHRNEIEETRDKLRKEYEDSHSAKEDKPVEEDVNRGVFMTKKVKKASKKSIMRRYNRVILSRVNRFTYKGTIEDYKKEEEKKIAKPDNNKELSFEDFKALIKKNNYVEYKPITIPDIAKKNQ</sequence>
<accession>A0A6C0C0B5</accession>
<organism evidence="2">
    <name type="scientific">viral metagenome</name>
    <dbReference type="NCBI Taxonomy" id="1070528"/>
    <lineage>
        <taxon>unclassified sequences</taxon>
        <taxon>metagenomes</taxon>
        <taxon>organismal metagenomes</taxon>
    </lineage>
</organism>
<dbReference type="EMBL" id="MN739285">
    <property type="protein sequence ID" value="QHS97068.1"/>
    <property type="molecule type" value="Genomic_DNA"/>
</dbReference>
<evidence type="ECO:0000256" key="1">
    <source>
        <dbReference type="SAM" id="Phobius"/>
    </source>
</evidence>
<keyword evidence="1" id="KW-0812">Transmembrane</keyword>
<feature type="transmembrane region" description="Helical" evidence="1">
    <location>
        <begin position="20"/>
        <end position="42"/>
    </location>
</feature>